<organism evidence="1 2">
    <name type="scientific">Chryseolinea serpens</name>
    <dbReference type="NCBI Taxonomy" id="947013"/>
    <lineage>
        <taxon>Bacteria</taxon>
        <taxon>Pseudomonadati</taxon>
        <taxon>Bacteroidota</taxon>
        <taxon>Cytophagia</taxon>
        <taxon>Cytophagales</taxon>
        <taxon>Fulvivirgaceae</taxon>
        <taxon>Chryseolinea</taxon>
    </lineage>
</organism>
<evidence type="ECO:0000313" key="1">
    <source>
        <dbReference type="EMBL" id="SHH97826.1"/>
    </source>
</evidence>
<name>A0A1M5XDG8_9BACT</name>
<dbReference type="InterPro" id="IPR034660">
    <property type="entry name" value="DinB/YfiT-like"/>
</dbReference>
<sequence length="188" mass="21762">MTVDSILKTVEKEAISTFSLLDGWFDEEQAVLNYRPQAEAWNAHEILVHAMLTCTNLMEEVEKGSACALECTDENEAFDWNQYTLLPKEVTEARDLPYYYAAPLPDAKVEDVFPIDNVRVSLRAQLLKCLEQLDKLQNGEGVRYKIFHGDFGIGDLDLYQNLYFLTQYGKWQLDQLRHNKREYLSLNA</sequence>
<proteinExistence type="predicted"/>
<protein>
    <submittedName>
        <fullName evidence="1">DinB superfamily protein</fullName>
    </submittedName>
</protein>
<dbReference type="Proteomes" id="UP000184212">
    <property type="component" value="Unassembled WGS sequence"/>
</dbReference>
<reference evidence="1 2" key="1">
    <citation type="submission" date="2016-11" db="EMBL/GenBank/DDBJ databases">
        <authorList>
            <person name="Jaros S."/>
            <person name="Januszkiewicz K."/>
            <person name="Wedrychowicz H."/>
        </authorList>
    </citation>
    <scope>NUCLEOTIDE SEQUENCE [LARGE SCALE GENOMIC DNA]</scope>
    <source>
        <strain evidence="1 2">DSM 24574</strain>
    </source>
</reference>
<dbReference type="AlphaFoldDB" id="A0A1M5XDG8"/>
<gene>
    <name evidence="1" type="ORF">SAMN04488109_6421</name>
</gene>
<dbReference type="OrthoDB" id="679284at2"/>
<evidence type="ECO:0000313" key="2">
    <source>
        <dbReference type="Proteomes" id="UP000184212"/>
    </source>
</evidence>
<keyword evidence="2" id="KW-1185">Reference proteome</keyword>
<dbReference type="RefSeq" id="WP_073142754.1">
    <property type="nucleotide sequence ID" value="NZ_FQWQ01000006.1"/>
</dbReference>
<dbReference type="Gene3D" id="1.20.120.450">
    <property type="entry name" value="dinb family like domain"/>
    <property type="match status" value="1"/>
</dbReference>
<dbReference type="EMBL" id="FQWQ01000006">
    <property type="protein sequence ID" value="SHH97826.1"/>
    <property type="molecule type" value="Genomic_DNA"/>
</dbReference>
<accession>A0A1M5XDG8</accession>
<dbReference type="STRING" id="947013.SAMN04488109_6421"/>